<evidence type="ECO:0000313" key="3">
    <source>
        <dbReference type="EMBL" id="VTT61214.1"/>
    </source>
</evidence>
<dbReference type="CDD" id="cd06257">
    <property type="entry name" value="DnaJ"/>
    <property type="match status" value="1"/>
</dbReference>
<sequence length="788" mass="89684">MLSCNSCPDGLSGVQPNKEQASQPIDVGDPMGWGERTYRRLKSDRSLFGLSPLGGPPWTSSDHSQQLRATHHQTTQVDRSDRHPQKPKATLQQACRGPPTTWRLIVNSCLSVRRPLTIDPCTNESLSPVASHAFARDLIWLLFFNSQYPNDCWSPSPALFLCSTVDVNNQTTPPNTHIVTFSRVQQPAAHVNKFFLFFPPSPANSAQPVVESNSPNMSTSTPDPYEILGVAKDAQLPEIRSAHRKLVLKCHPDKVQDPTLKAQKQDEFQRVQTAYELLADEKARKRYDDQARLAELREQMRAKAAASASSRPSASATASPSSSRPTPTSTTYKYEIRTNDRTYKTDRQPSPVRGYSSYSRSYEDEHPRAADIFEGVRTVRREKSYQDKTTKREEREREKELERAREKEYARELREKERERERRRRADEAIRRAEKENKEAEKEARRAEKKSRDKSRKRDTEEKKRHKQPYIETFDGEPISSKSEKKKSSKKHDERRERDRSSHREEVPPTTSSMHPPPIPVEYQDKTNAALNYIQASRSKGSYASRHMVQPPAPTPPPVSSPFAAPADDDDARRSSAKPRRGSTGEKAYKPEVVDDPIEATPPTARPHMQKSATATGAPTTSPPRRTNTMPNEGYSRHVPGISRAQTFSGAYPEPDLRGRGRTRMQAQVPESDDEDEYERYRRERERKSHRSSKKHRSPESRGEHVMQYRVNEGGRTTLQNSYSRATPAEEAYAYYPSQPGIRIVERPSMPSRDASYSGGYYPSKVKTSSYGDVQFSEYPYRNEAYAA</sequence>
<proteinExistence type="predicted"/>
<feature type="region of interest" description="Disordered" evidence="1">
    <location>
        <begin position="1"/>
        <end position="33"/>
    </location>
</feature>
<feature type="compositionally biased region" description="Basic and acidic residues" evidence="1">
    <location>
        <begin position="361"/>
        <end position="371"/>
    </location>
</feature>
<organism evidence="3 4">
    <name type="scientific">Fusarium fujikuroi</name>
    <name type="common">Bakanae and foot rot disease fungus</name>
    <name type="synonym">Gibberella fujikuroi</name>
    <dbReference type="NCBI Taxonomy" id="5127"/>
    <lineage>
        <taxon>Eukaryota</taxon>
        <taxon>Fungi</taxon>
        <taxon>Dikarya</taxon>
        <taxon>Ascomycota</taxon>
        <taxon>Pezizomycotina</taxon>
        <taxon>Sordariomycetes</taxon>
        <taxon>Hypocreomycetidae</taxon>
        <taxon>Hypocreales</taxon>
        <taxon>Nectriaceae</taxon>
        <taxon>Fusarium</taxon>
        <taxon>Fusarium fujikuroi species complex</taxon>
    </lineage>
</organism>
<feature type="compositionally biased region" description="Basic and acidic residues" evidence="1">
    <location>
        <begin position="698"/>
        <end position="707"/>
    </location>
</feature>
<accession>A0A9Q9RFL8</accession>
<dbReference type="SUPFAM" id="SSF46565">
    <property type="entry name" value="Chaperone J-domain"/>
    <property type="match status" value="1"/>
</dbReference>
<evidence type="ECO:0000256" key="1">
    <source>
        <dbReference type="SAM" id="MobiDB-lite"/>
    </source>
</evidence>
<dbReference type="PANTHER" id="PTHR24074">
    <property type="entry name" value="CO-CHAPERONE PROTEIN DJLA"/>
    <property type="match status" value="1"/>
</dbReference>
<feature type="compositionally biased region" description="Polar residues" evidence="1">
    <location>
        <begin position="14"/>
        <end position="23"/>
    </location>
</feature>
<dbReference type="InterPro" id="IPR050817">
    <property type="entry name" value="DjlA_DnaK_co-chaperone"/>
</dbReference>
<comment type="caution">
    <text evidence="3">The sequence shown here is derived from an EMBL/GenBank/DDBJ whole genome shotgun (WGS) entry which is preliminary data.</text>
</comment>
<dbReference type="FunFam" id="1.10.287.110:FF:000073">
    <property type="entry name" value="DnaJ domain protein"/>
    <property type="match status" value="1"/>
</dbReference>
<dbReference type="PROSITE" id="PS50076">
    <property type="entry name" value="DNAJ_2"/>
    <property type="match status" value="1"/>
</dbReference>
<feature type="compositionally biased region" description="Polar residues" evidence="1">
    <location>
        <begin position="715"/>
        <end position="725"/>
    </location>
</feature>
<dbReference type="PROSITE" id="PS00636">
    <property type="entry name" value="DNAJ_1"/>
    <property type="match status" value="1"/>
</dbReference>
<dbReference type="InterPro" id="IPR036869">
    <property type="entry name" value="J_dom_sf"/>
</dbReference>
<evidence type="ECO:0000313" key="4">
    <source>
        <dbReference type="Proteomes" id="UP000760494"/>
    </source>
</evidence>
<dbReference type="Pfam" id="PF00226">
    <property type="entry name" value="DnaJ"/>
    <property type="match status" value="1"/>
</dbReference>
<feature type="compositionally biased region" description="Pro residues" evidence="1">
    <location>
        <begin position="551"/>
        <end position="560"/>
    </location>
</feature>
<feature type="compositionally biased region" description="Basic and acidic residues" evidence="1">
    <location>
        <begin position="377"/>
        <end position="446"/>
    </location>
</feature>
<feature type="domain" description="J" evidence="2">
    <location>
        <begin position="223"/>
        <end position="291"/>
    </location>
</feature>
<evidence type="ECO:0000259" key="2">
    <source>
        <dbReference type="PROSITE" id="PS50076"/>
    </source>
</evidence>
<dbReference type="Proteomes" id="UP000760494">
    <property type="component" value="Unassembled WGS sequence"/>
</dbReference>
<dbReference type="PRINTS" id="PR00625">
    <property type="entry name" value="JDOMAIN"/>
</dbReference>
<feature type="region of interest" description="Disordered" evidence="1">
    <location>
        <begin position="299"/>
        <end position="769"/>
    </location>
</feature>
<dbReference type="InterPro" id="IPR001623">
    <property type="entry name" value="DnaJ_domain"/>
</dbReference>
<feature type="compositionally biased region" description="Low complexity" evidence="1">
    <location>
        <begin position="612"/>
        <end position="627"/>
    </location>
</feature>
<dbReference type="AlphaFoldDB" id="A0A9Q9RFL8"/>
<feature type="compositionally biased region" description="Basic and acidic residues" evidence="1">
    <location>
        <begin position="334"/>
        <end position="347"/>
    </location>
</feature>
<dbReference type="EMBL" id="CABFJX010000057">
    <property type="protein sequence ID" value="VTT61214.1"/>
    <property type="molecule type" value="Genomic_DNA"/>
</dbReference>
<feature type="compositionally biased region" description="Basic and acidic residues" evidence="1">
    <location>
        <begin position="491"/>
        <end position="507"/>
    </location>
</feature>
<dbReference type="SMART" id="SM00271">
    <property type="entry name" value="DnaJ"/>
    <property type="match status" value="1"/>
</dbReference>
<dbReference type="InterPro" id="IPR018253">
    <property type="entry name" value="DnaJ_domain_CS"/>
</dbReference>
<feature type="compositionally biased region" description="Polar residues" evidence="1">
    <location>
        <begin position="58"/>
        <end position="77"/>
    </location>
</feature>
<gene>
    <name evidence="3" type="ORF">C2S_4397</name>
</gene>
<feature type="compositionally biased region" description="Low complexity" evidence="1">
    <location>
        <begin position="304"/>
        <end position="331"/>
    </location>
</feature>
<reference evidence="3" key="1">
    <citation type="submission" date="2019-05" db="EMBL/GenBank/DDBJ databases">
        <authorList>
            <person name="Piombo E."/>
        </authorList>
    </citation>
    <scope>NUCLEOTIDE SEQUENCE</scope>
    <source>
        <strain evidence="3">C2S</strain>
    </source>
</reference>
<dbReference type="Gene3D" id="1.10.287.110">
    <property type="entry name" value="DnaJ domain"/>
    <property type="match status" value="1"/>
</dbReference>
<protein>
    <recommendedName>
        <fullName evidence="2">J domain-containing protein</fullName>
    </recommendedName>
</protein>
<feature type="compositionally biased region" description="Basic residues" evidence="1">
    <location>
        <begin position="688"/>
        <end position="697"/>
    </location>
</feature>
<feature type="region of interest" description="Disordered" evidence="1">
    <location>
        <begin position="52"/>
        <end position="93"/>
    </location>
</feature>
<name>A0A9Q9RFL8_FUSFU</name>
<feature type="compositionally biased region" description="Basic and acidic residues" evidence="1">
    <location>
        <begin position="583"/>
        <end position="593"/>
    </location>
</feature>
<feature type="compositionally biased region" description="Polar residues" evidence="1">
    <location>
        <begin position="526"/>
        <end position="542"/>
    </location>
</feature>